<keyword evidence="7" id="KW-1185">Reference proteome</keyword>
<dbReference type="GeneID" id="2874969"/>
<reference evidence="7" key="2">
    <citation type="journal article" date="2009" name="Fungal Genet. Biol.">
        <title>The 2008 update of the Aspergillus nidulans genome annotation: a community effort.</title>
        <authorList>
            <person name="Wortman J.R."/>
            <person name="Gilsenan J.M."/>
            <person name="Joardar V."/>
            <person name="Deegan J."/>
            <person name="Clutterbuck J."/>
            <person name="Andersen M.R."/>
            <person name="Archer D."/>
            <person name="Bencina M."/>
            <person name="Braus G."/>
            <person name="Coutinho P."/>
            <person name="von Dohren H."/>
            <person name="Doonan J."/>
            <person name="Driessen A.J."/>
            <person name="Durek P."/>
            <person name="Espeso E."/>
            <person name="Fekete E."/>
            <person name="Flipphi M."/>
            <person name="Estrada C.G."/>
            <person name="Geysens S."/>
            <person name="Goldman G."/>
            <person name="de Groot P.W."/>
            <person name="Hansen K."/>
            <person name="Harris S.D."/>
            <person name="Heinekamp T."/>
            <person name="Helmstaedt K."/>
            <person name="Henrissat B."/>
            <person name="Hofmann G."/>
            <person name="Homan T."/>
            <person name="Horio T."/>
            <person name="Horiuchi H."/>
            <person name="James S."/>
            <person name="Jones M."/>
            <person name="Karaffa L."/>
            <person name="Karanyi Z."/>
            <person name="Kato M."/>
            <person name="Keller N."/>
            <person name="Kelly D.E."/>
            <person name="Kiel J.A."/>
            <person name="Kim J.M."/>
            <person name="van der Klei I.J."/>
            <person name="Klis F.M."/>
            <person name="Kovalchuk A."/>
            <person name="Krasevec N."/>
            <person name="Kubicek C.P."/>
            <person name="Liu B."/>
            <person name="Maccabe A."/>
            <person name="Meyer V."/>
            <person name="Mirabito P."/>
            <person name="Miskei M."/>
            <person name="Mos M."/>
            <person name="Mullins J."/>
            <person name="Nelson D.R."/>
            <person name="Nielsen J."/>
            <person name="Oakley B.R."/>
            <person name="Osmani S.A."/>
            <person name="Pakula T."/>
            <person name="Paszewski A."/>
            <person name="Paulsen I."/>
            <person name="Pilsyk S."/>
            <person name="Pocsi I."/>
            <person name="Punt P.J."/>
            <person name="Ram A.F."/>
            <person name="Ren Q."/>
            <person name="Robellet X."/>
            <person name="Robson G."/>
            <person name="Seiboth B."/>
            <person name="van Solingen P."/>
            <person name="Specht T."/>
            <person name="Sun J."/>
            <person name="Taheri-Talesh N."/>
            <person name="Takeshita N."/>
            <person name="Ussery D."/>
            <person name="vanKuyk P.A."/>
            <person name="Visser H."/>
            <person name="van de Vondervoort P.J."/>
            <person name="de Vries R.P."/>
            <person name="Walton J."/>
            <person name="Xiang X."/>
            <person name="Xiong Y."/>
            <person name="Zeng A.P."/>
            <person name="Brandt B.W."/>
            <person name="Cornell M.J."/>
            <person name="van den Hondel C.A."/>
            <person name="Visser J."/>
            <person name="Oliver S.G."/>
            <person name="Turner G."/>
        </authorList>
    </citation>
    <scope>GENOME REANNOTATION</scope>
    <source>
        <strain evidence="7">FGSC A4 / ATCC 38163 / CBS 112.46 / NRRL 194 / M139</strain>
    </source>
</reference>
<dbReference type="EMBL" id="BN001307">
    <property type="protein sequence ID" value="CBF86351.1"/>
    <property type="molecule type" value="Genomic_DNA"/>
</dbReference>
<dbReference type="InterPro" id="IPR026113">
    <property type="entry name" value="METTL2/6/8-like"/>
</dbReference>
<sequence>MSSTPTSPVPSDVVAAAQAAKPPQIAPHRSHDPSNNLKRSDPFQFGSRFLEEGDDVYEFNAWDHVEPDAEFLAFAEAQYAKQREAQASDFDKKRFNADPVKWWNLFYKNNTANFFKDRKWLQQEFPVLEEVARKGAGKQVVLEVGAGAGNTAFPLIRNNENEELMVHACDFSKTAVQVMRDSEHYDPKHITADVWDVSAEPTEESNGLPPGLTEGSVDVVILIFIFSALAPEQWERAIRNVYRVLKPGGQVLFRDYGRGDLAQVRFKKNRYLAENFYVRGDGTRVYFFDKDELEQTWSGWTPEKGLPELNVPSDAEGEAQTSVPAAAREGMFDIKNLAYDRRCRFAHRALRLSLLGLITVRLHRRQEMLDSGRMRPVVTGIYSLGSRPRTSPVQVRGPLLPVSNTELLPLPQVQDVPILAAHKCRSFDIMPCLIALATFGMNHPPSL</sequence>
<dbReference type="PANTHER" id="PTHR22809:SF11">
    <property type="entry name" value="TRNA N(3)-METHYLCYTIDINE METHYLTRANSFERASE METTL2"/>
    <property type="match status" value="1"/>
</dbReference>
<evidence type="ECO:0000256" key="4">
    <source>
        <dbReference type="SAM" id="MobiDB-lite"/>
    </source>
</evidence>
<evidence type="ECO:0000259" key="5">
    <source>
        <dbReference type="Pfam" id="PF08242"/>
    </source>
</evidence>
<dbReference type="KEGG" id="ani:ANIA_02190"/>
<dbReference type="Pfam" id="PF08242">
    <property type="entry name" value="Methyltransf_12"/>
    <property type="match status" value="1"/>
</dbReference>
<dbReference type="OrthoDB" id="417697at2759"/>
<dbReference type="eggNOG" id="KOG2361">
    <property type="taxonomic scope" value="Eukaryota"/>
</dbReference>
<feature type="domain" description="Methyltransferase type 12" evidence="5">
    <location>
        <begin position="142"/>
        <end position="250"/>
    </location>
</feature>
<accession>Q5BB90</accession>
<dbReference type="InterPro" id="IPR013217">
    <property type="entry name" value="Methyltransf_12"/>
</dbReference>
<dbReference type="Proteomes" id="UP000000560">
    <property type="component" value="Chromosome VII"/>
</dbReference>
<dbReference type="PANTHER" id="PTHR22809">
    <property type="entry name" value="METHYLTRANSFERASE-RELATED"/>
    <property type="match status" value="1"/>
</dbReference>
<comment type="similarity">
    <text evidence="1">Belongs to the methyltransferase superfamily. METL family.</text>
</comment>
<dbReference type="SUPFAM" id="SSF53335">
    <property type="entry name" value="S-adenosyl-L-methionine-dependent methyltransferases"/>
    <property type="match status" value="1"/>
</dbReference>
<gene>
    <name evidence="6" type="ORF">ANIA_02190</name>
</gene>
<dbReference type="Gene3D" id="3.40.50.150">
    <property type="entry name" value="Vaccinia Virus protein VP39"/>
    <property type="match status" value="1"/>
</dbReference>
<reference evidence="7" key="1">
    <citation type="journal article" date="2005" name="Nature">
        <title>Sequencing of Aspergillus nidulans and comparative analysis with A. fumigatus and A. oryzae.</title>
        <authorList>
            <person name="Galagan J.E."/>
            <person name="Calvo S.E."/>
            <person name="Cuomo C."/>
            <person name="Ma L.J."/>
            <person name="Wortman J.R."/>
            <person name="Batzoglou S."/>
            <person name="Lee S.I."/>
            <person name="Basturkmen M."/>
            <person name="Spevak C.C."/>
            <person name="Clutterbuck J."/>
            <person name="Kapitonov V."/>
            <person name="Jurka J."/>
            <person name="Scazzocchio C."/>
            <person name="Farman M."/>
            <person name="Butler J."/>
            <person name="Purcell S."/>
            <person name="Harris S."/>
            <person name="Braus G.H."/>
            <person name="Draht O."/>
            <person name="Busch S."/>
            <person name="D'Enfert C."/>
            <person name="Bouchier C."/>
            <person name="Goldman G.H."/>
            <person name="Bell-Pedersen D."/>
            <person name="Griffiths-Jones S."/>
            <person name="Doonan J.H."/>
            <person name="Yu J."/>
            <person name="Vienken K."/>
            <person name="Pain A."/>
            <person name="Freitag M."/>
            <person name="Selker E.U."/>
            <person name="Archer D.B."/>
            <person name="Penalva M.A."/>
            <person name="Oakley B.R."/>
            <person name="Momany M."/>
            <person name="Tanaka T."/>
            <person name="Kumagai T."/>
            <person name="Asai K."/>
            <person name="Machida M."/>
            <person name="Nierman W.C."/>
            <person name="Denning D.W."/>
            <person name="Caddick M."/>
            <person name="Hynes M."/>
            <person name="Paoletti M."/>
            <person name="Fischer R."/>
            <person name="Miller B."/>
            <person name="Dyer P."/>
            <person name="Sachs M.S."/>
            <person name="Osmani S.A."/>
            <person name="Birren B.W."/>
        </authorList>
    </citation>
    <scope>NUCLEOTIDE SEQUENCE [LARGE SCALE GENOMIC DNA]</scope>
    <source>
        <strain evidence="7">FGSC A4 / ATCC 38163 / CBS 112.46 / NRRL 194 / M139</strain>
    </source>
</reference>
<dbReference type="STRING" id="227321.Q5BB90"/>
<evidence type="ECO:0000256" key="1">
    <source>
        <dbReference type="ARBA" id="ARBA00009725"/>
    </source>
</evidence>
<dbReference type="CDD" id="cd02440">
    <property type="entry name" value="AdoMet_MTases"/>
    <property type="match status" value="1"/>
</dbReference>
<dbReference type="GO" id="GO:0032259">
    <property type="term" value="P:methylation"/>
    <property type="evidence" value="ECO:0007669"/>
    <property type="project" value="UniProtKB-KW"/>
</dbReference>
<dbReference type="HOGENOM" id="CLU_029724_1_0_1"/>
<feature type="compositionally biased region" description="Low complexity" evidence="4">
    <location>
        <begin position="1"/>
        <end position="27"/>
    </location>
</feature>
<dbReference type="FunFam" id="3.40.50.150:FF:000221">
    <property type="entry name" value="Methyltransferase-like protein"/>
    <property type="match status" value="1"/>
</dbReference>
<dbReference type="InParanoid" id="Q5BB90"/>
<keyword evidence="3" id="KW-0808">Transferase</keyword>
<dbReference type="AlphaFoldDB" id="Q5BB90"/>
<accession>C8VMH9</accession>
<evidence type="ECO:0000313" key="6">
    <source>
        <dbReference type="EMBL" id="CBF86351.1"/>
    </source>
</evidence>
<feature type="region of interest" description="Disordered" evidence="4">
    <location>
        <begin position="1"/>
        <end position="42"/>
    </location>
</feature>
<keyword evidence="2" id="KW-0489">Methyltransferase</keyword>
<proteinExistence type="inferred from homology"/>
<name>Q5BB90_EMENI</name>
<protein>
    <submittedName>
        <fullName evidence="6">Actin binding protein, putative (AFU_orthologue AFUA_6G07150)</fullName>
    </submittedName>
</protein>
<evidence type="ECO:0000313" key="7">
    <source>
        <dbReference type="Proteomes" id="UP000000560"/>
    </source>
</evidence>
<dbReference type="InterPro" id="IPR029063">
    <property type="entry name" value="SAM-dependent_MTases_sf"/>
</dbReference>
<dbReference type="RefSeq" id="XP_659794.1">
    <property type="nucleotide sequence ID" value="XM_654702.1"/>
</dbReference>
<dbReference type="GO" id="GO:0052735">
    <property type="term" value="F:tRNA (cytidine-3-)-methyltransferase activity"/>
    <property type="evidence" value="ECO:0000318"/>
    <property type="project" value="GO_Central"/>
</dbReference>
<organism evidence="6 7">
    <name type="scientific">Emericella nidulans (strain FGSC A4 / ATCC 38163 / CBS 112.46 / NRRL 194 / M139)</name>
    <name type="common">Aspergillus nidulans</name>
    <dbReference type="NCBI Taxonomy" id="227321"/>
    <lineage>
        <taxon>Eukaryota</taxon>
        <taxon>Fungi</taxon>
        <taxon>Dikarya</taxon>
        <taxon>Ascomycota</taxon>
        <taxon>Pezizomycotina</taxon>
        <taxon>Eurotiomycetes</taxon>
        <taxon>Eurotiomycetidae</taxon>
        <taxon>Eurotiales</taxon>
        <taxon>Aspergillaceae</taxon>
        <taxon>Aspergillus</taxon>
        <taxon>Aspergillus subgen. Nidulantes</taxon>
    </lineage>
</organism>
<evidence type="ECO:0000256" key="2">
    <source>
        <dbReference type="ARBA" id="ARBA00022603"/>
    </source>
</evidence>
<evidence type="ECO:0000256" key="3">
    <source>
        <dbReference type="ARBA" id="ARBA00022679"/>
    </source>
</evidence>